<accession>A0A1U7NFX6</accession>
<keyword evidence="2" id="KW-1185">Reference proteome</keyword>
<dbReference type="GeneID" id="82202831"/>
<gene>
    <name evidence="1" type="ORF">BO222_06405</name>
</gene>
<dbReference type="PANTHER" id="PTHR48098:SF3">
    <property type="entry name" value="IRON(III) ENTEROBACTIN ESTERASE"/>
    <property type="match status" value="1"/>
</dbReference>
<organism evidence="1 2">
    <name type="scientific">Ileibacterium valens</name>
    <dbReference type="NCBI Taxonomy" id="1862668"/>
    <lineage>
        <taxon>Bacteria</taxon>
        <taxon>Bacillati</taxon>
        <taxon>Bacillota</taxon>
        <taxon>Erysipelotrichia</taxon>
        <taxon>Erysipelotrichales</taxon>
        <taxon>Erysipelotrichaceae</taxon>
        <taxon>Ileibacterium</taxon>
    </lineage>
</organism>
<dbReference type="InterPro" id="IPR050583">
    <property type="entry name" value="Mycobacterial_A85_antigen"/>
</dbReference>
<evidence type="ECO:0000313" key="2">
    <source>
        <dbReference type="Proteomes" id="UP000186341"/>
    </source>
</evidence>
<proteinExistence type="predicted"/>
<sequence length="247" mass="28994">MKVEYYKEYSNFLNRDMEFKMYGHSGPLCLVIPCQDGRFFEWEDRHMFNLMGDLINDGRIQFVTVDSVDHETWSSFGRSDWRMAQQENWVQYVMNELIPSALAKAGKDQSEPMMVMGASMGATHAANLFFRFPDRFNKVLALSGIYDMSPYIYDGNFDENFYKNNPMSYLPNMPHDHEYIQKYNQANAVFVVGQGAWENECQNDLRKLADVLYKKGIHSSINFWGYDIPHDWPSWERQISLYLPGMV</sequence>
<dbReference type="Gene3D" id="3.40.50.1820">
    <property type="entry name" value="alpha/beta hydrolase"/>
    <property type="match status" value="1"/>
</dbReference>
<dbReference type="RefSeq" id="WP_075819432.1">
    <property type="nucleotide sequence ID" value="NZ_CAOUMU010000080.1"/>
</dbReference>
<name>A0A1U7NFX6_9FIRM</name>
<dbReference type="EMBL" id="MPJW01000132">
    <property type="protein sequence ID" value="OLU39568.1"/>
    <property type="molecule type" value="Genomic_DNA"/>
</dbReference>
<evidence type="ECO:0008006" key="3">
    <source>
        <dbReference type="Google" id="ProtNLM"/>
    </source>
</evidence>
<evidence type="ECO:0000313" key="1">
    <source>
        <dbReference type="EMBL" id="OLU39568.1"/>
    </source>
</evidence>
<dbReference type="OrthoDB" id="9775130at2"/>
<reference evidence="1 2" key="1">
    <citation type="submission" date="2016-11" db="EMBL/GenBank/DDBJ databases">
        <title>Description of two novel members of the family Erysipelotrichaceae: Ileibacterium lipovorans gen. nov., sp. nov. and Dubosiella newyorkensis, gen. nov., sp. nov.</title>
        <authorList>
            <person name="Cox L.M."/>
            <person name="Sohn J."/>
            <person name="Tyrrell K.L."/>
            <person name="Citron D.M."/>
            <person name="Lawson P.A."/>
            <person name="Patel N.B."/>
            <person name="Iizumi T."/>
            <person name="Perez-Perez G.I."/>
            <person name="Goldstein E.J."/>
            <person name="Blaser M.J."/>
        </authorList>
    </citation>
    <scope>NUCLEOTIDE SEQUENCE [LARGE SCALE GENOMIC DNA]</scope>
    <source>
        <strain evidence="1 2">NYU-BL-A3</strain>
    </source>
</reference>
<dbReference type="InterPro" id="IPR000801">
    <property type="entry name" value="Esterase-like"/>
</dbReference>
<dbReference type="Proteomes" id="UP000186341">
    <property type="component" value="Unassembled WGS sequence"/>
</dbReference>
<dbReference type="Pfam" id="PF00756">
    <property type="entry name" value="Esterase"/>
    <property type="match status" value="1"/>
</dbReference>
<dbReference type="SUPFAM" id="SSF53474">
    <property type="entry name" value="alpha/beta-Hydrolases"/>
    <property type="match status" value="1"/>
</dbReference>
<dbReference type="InterPro" id="IPR029058">
    <property type="entry name" value="AB_hydrolase_fold"/>
</dbReference>
<dbReference type="PANTHER" id="PTHR48098">
    <property type="entry name" value="ENTEROCHELIN ESTERASE-RELATED"/>
    <property type="match status" value="1"/>
</dbReference>
<comment type="caution">
    <text evidence="1">The sequence shown here is derived from an EMBL/GenBank/DDBJ whole genome shotgun (WGS) entry which is preliminary data.</text>
</comment>
<protein>
    <recommendedName>
        <fullName evidence="3">Esterase</fullName>
    </recommendedName>
</protein>
<dbReference type="AlphaFoldDB" id="A0A1U7NFX6"/>